<evidence type="ECO:0000259" key="2">
    <source>
        <dbReference type="Pfam" id="PF00149"/>
    </source>
</evidence>
<accession>A0AAJ5WS23</accession>
<evidence type="ECO:0000313" key="5">
    <source>
        <dbReference type="EMBL" id="WEK35513.1"/>
    </source>
</evidence>
<organism evidence="5 6">
    <name type="scientific">Candidatus Pseudobacter hemicellulosilyticus</name>
    <dbReference type="NCBI Taxonomy" id="3121375"/>
    <lineage>
        <taxon>Bacteria</taxon>
        <taxon>Pseudomonadati</taxon>
        <taxon>Bacteroidota</taxon>
        <taxon>Chitinophagia</taxon>
        <taxon>Chitinophagales</taxon>
        <taxon>Chitinophagaceae</taxon>
        <taxon>Pseudobacter</taxon>
    </lineage>
</organism>
<dbReference type="InterPro" id="IPR029052">
    <property type="entry name" value="Metallo-depent_PP-like"/>
</dbReference>
<feature type="domain" description="Calcineurin-like phosphoesterase N-terminal" evidence="4">
    <location>
        <begin position="42"/>
        <end position="117"/>
    </location>
</feature>
<gene>
    <name evidence="5" type="ORF">P0Y53_23725</name>
</gene>
<dbReference type="PROSITE" id="PS51257">
    <property type="entry name" value="PROKAR_LIPOPROTEIN"/>
    <property type="match status" value="1"/>
</dbReference>
<dbReference type="Pfam" id="PF16370">
    <property type="entry name" value="MetallophosC"/>
    <property type="match status" value="1"/>
</dbReference>
<proteinExistence type="predicted"/>
<dbReference type="Pfam" id="PF00149">
    <property type="entry name" value="Metallophos"/>
    <property type="match status" value="1"/>
</dbReference>
<keyword evidence="1" id="KW-0732">Signal</keyword>
<dbReference type="InterPro" id="IPR004843">
    <property type="entry name" value="Calcineurin-like_PHP"/>
</dbReference>
<dbReference type="PANTHER" id="PTHR43143:SF1">
    <property type="entry name" value="SERINE_THREONINE-PROTEIN PHOSPHATASE CPPED1"/>
    <property type="match status" value="1"/>
</dbReference>
<feature type="domain" description="Calcineurin-like phosphoesterase C-terminal" evidence="3">
    <location>
        <begin position="334"/>
        <end position="488"/>
    </location>
</feature>
<dbReference type="EMBL" id="CP119311">
    <property type="protein sequence ID" value="WEK35513.1"/>
    <property type="molecule type" value="Genomic_DNA"/>
</dbReference>
<dbReference type="CDD" id="cd00838">
    <property type="entry name" value="MPP_superfamily"/>
    <property type="match status" value="1"/>
</dbReference>
<evidence type="ECO:0000313" key="6">
    <source>
        <dbReference type="Proteomes" id="UP001220610"/>
    </source>
</evidence>
<reference evidence="5" key="1">
    <citation type="submission" date="2023-03" db="EMBL/GenBank/DDBJ databases">
        <title>Andean soil-derived lignocellulolytic bacterial consortium as a source of novel taxa and putative plastic-active enzymes.</title>
        <authorList>
            <person name="Diaz-Garcia L."/>
            <person name="Chuvochina M."/>
            <person name="Feuerriegel G."/>
            <person name="Bunk B."/>
            <person name="Sproer C."/>
            <person name="Streit W.R."/>
            <person name="Rodriguez L.M."/>
            <person name="Overmann J."/>
            <person name="Jimenez D.J."/>
        </authorList>
    </citation>
    <scope>NUCLEOTIDE SEQUENCE</scope>
    <source>
        <strain evidence="5">MAG 7</strain>
    </source>
</reference>
<dbReference type="GO" id="GO:0016787">
    <property type="term" value="F:hydrolase activity"/>
    <property type="evidence" value="ECO:0007669"/>
    <property type="project" value="InterPro"/>
</dbReference>
<dbReference type="PANTHER" id="PTHR43143">
    <property type="entry name" value="METALLOPHOSPHOESTERASE, CALCINEURIN SUPERFAMILY"/>
    <property type="match status" value="1"/>
</dbReference>
<dbReference type="InterPro" id="IPR032285">
    <property type="entry name" value="Metallophos_N"/>
</dbReference>
<dbReference type="Gene3D" id="3.60.21.10">
    <property type="match status" value="1"/>
</dbReference>
<dbReference type="InterPro" id="IPR051918">
    <property type="entry name" value="STPP_CPPED1"/>
</dbReference>
<dbReference type="InterPro" id="IPR032288">
    <property type="entry name" value="Metallophos_C"/>
</dbReference>
<protein>
    <submittedName>
        <fullName evidence="5">Calcineurin-like phosphoesterase C-terminal domain-containing protein</fullName>
    </submittedName>
</protein>
<dbReference type="Proteomes" id="UP001220610">
    <property type="component" value="Chromosome"/>
</dbReference>
<feature type="domain" description="Calcineurin-like phosphoesterase" evidence="2">
    <location>
        <begin position="130"/>
        <end position="323"/>
    </location>
</feature>
<evidence type="ECO:0000256" key="1">
    <source>
        <dbReference type="SAM" id="SignalP"/>
    </source>
</evidence>
<evidence type="ECO:0000259" key="4">
    <source>
        <dbReference type="Pfam" id="PF16371"/>
    </source>
</evidence>
<feature type="chain" id="PRO_5042481960" evidence="1">
    <location>
        <begin position="26"/>
        <end position="496"/>
    </location>
</feature>
<sequence length="496" mass="55297">MNRMVTTLLWAFVSMLAGTSCSKSSGDNPGGEPPVVEISFQGKVTDGATGIAGVVVTDGKNFAQTQADGTYTLSYRKEATHIYISSPSGYEVPVENSVPMFWKKLTTVVDIKKIDFTIKKMSVDDQKHYILAVGDPQVRNNAELALLKPILAELKQTVASRNMQPAHVMVAGDVVFDTYNMHDNSKKHFSELGLPVYYAIGNHDHVQTTVQSPLNDLTADSNYIRHYGPTYYSFNKGQVHYIVLDNIRYEGGPNTKYDVYFSQDQLNWVAQDLKYVPKTKALVVMFHSPSITRFSSSYGNSADLHKLLMGYANIQLISGHTHYNSVYADNNLIEHNVGAVCGGFWEGPVALDGTNLGYKIFEVNGTSFKWEYHDYKDPEAQFSVFVPEPVRPPLLPAGQELLVNVWDWDIAWTVAYSEDNGITFKNMNRYNEQNRVYDVAAYNTLGAKGEGKIVGRSWIGANTTDHVFSAIPGTGVKKVIIKVVSRFKTYTKEVNL</sequence>
<dbReference type="Pfam" id="PF16371">
    <property type="entry name" value="MetallophosN"/>
    <property type="match status" value="1"/>
</dbReference>
<name>A0AAJ5WS23_9BACT</name>
<evidence type="ECO:0000259" key="3">
    <source>
        <dbReference type="Pfam" id="PF16370"/>
    </source>
</evidence>
<dbReference type="AlphaFoldDB" id="A0AAJ5WS23"/>
<dbReference type="SUPFAM" id="SSF56300">
    <property type="entry name" value="Metallo-dependent phosphatases"/>
    <property type="match status" value="1"/>
</dbReference>
<feature type="signal peptide" evidence="1">
    <location>
        <begin position="1"/>
        <end position="25"/>
    </location>
</feature>